<accession>A0ABY8PUG7</accession>
<protein>
    <submittedName>
        <fullName evidence="6">DMT family transporter</fullName>
    </submittedName>
</protein>
<sequence>MEQNIPLAIALTVVTTVFFAAAATVQHTVVGEQSDGEGHDTSLSGGQLWALVRSPRWWLGMVLNGVGAIISVVALLMAPVSVVQPLAILAVPWTVLLASRIHGHRLPLRLWGAVGLAVAGTIWFAVVAVQHAVEEDVFDDAYLVGGALAGFAVAGGLAVVGWRGPQRWRCFAWASASATIFGLEAGLMKAVGEIVADGEWAQSATFWTLAVMMVVGSLAATAFMQQGYANGPAETVVGAMNAFGPIAAVVFGFVVLGEGAEVTPSAAAMMVAAAGLAVTGVVLLSRFHPATSSAQVAADPPG</sequence>
<dbReference type="SUPFAM" id="SSF103481">
    <property type="entry name" value="Multidrug resistance efflux transporter EmrE"/>
    <property type="match status" value="2"/>
</dbReference>
<organism evidence="6 7">
    <name type="scientific">Tessaracoccus lacteus</name>
    <dbReference type="NCBI Taxonomy" id="3041766"/>
    <lineage>
        <taxon>Bacteria</taxon>
        <taxon>Bacillati</taxon>
        <taxon>Actinomycetota</taxon>
        <taxon>Actinomycetes</taxon>
        <taxon>Propionibacteriales</taxon>
        <taxon>Propionibacteriaceae</taxon>
        <taxon>Tessaracoccus</taxon>
    </lineage>
</organism>
<evidence type="ECO:0000256" key="4">
    <source>
        <dbReference type="ARBA" id="ARBA00023136"/>
    </source>
</evidence>
<evidence type="ECO:0000256" key="2">
    <source>
        <dbReference type="ARBA" id="ARBA00022692"/>
    </source>
</evidence>
<evidence type="ECO:0000256" key="3">
    <source>
        <dbReference type="ARBA" id="ARBA00022989"/>
    </source>
</evidence>
<keyword evidence="4 5" id="KW-0472">Membrane</keyword>
<dbReference type="PANTHER" id="PTHR40761:SF1">
    <property type="entry name" value="CONSERVED INTEGRAL MEMBRANE ALANINE VALINE AND LEUCINE RICH PROTEIN-RELATED"/>
    <property type="match status" value="1"/>
</dbReference>
<comment type="subcellular location">
    <subcellularLocation>
        <location evidence="1">Membrane</location>
        <topology evidence="1">Multi-pass membrane protein</topology>
    </subcellularLocation>
</comment>
<feature type="transmembrane region" description="Helical" evidence="5">
    <location>
        <begin position="172"/>
        <end position="192"/>
    </location>
</feature>
<proteinExistence type="predicted"/>
<evidence type="ECO:0000313" key="6">
    <source>
        <dbReference type="EMBL" id="WGT46016.1"/>
    </source>
</evidence>
<dbReference type="PANTHER" id="PTHR40761">
    <property type="entry name" value="CONSERVED INTEGRAL MEMBRANE ALANINE VALINE AND LEUCINE RICH PROTEIN-RELATED"/>
    <property type="match status" value="1"/>
</dbReference>
<feature type="transmembrane region" description="Helical" evidence="5">
    <location>
        <begin position="236"/>
        <end position="256"/>
    </location>
</feature>
<keyword evidence="7" id="KW-1185">Reference proteome</keyword>
<dbReference type="EMBL" id="CP123967">
    <property type="protein sequence ID" value="WGT46016.1"/>
    <property type="molecule type" value="Genomic_DNA"/>
</dbReference>
<feature type="transmembrane region" description="Helical" evidence="5">
    <location>
        <begin position="110"/>
        <end position="129"/>
    </location>
</feature>
<dbReference type="RefSeq" id="WP_281143849.1">
    <property type="nucleotide sequence ID" value="NZ_CP123967.1"/>
</dbReference>
<dbReference type="Pfam" id="PF05653">
    <property type="entry name" value="Mg_trans_NIPA"/>
    <property type="match status" value="1"/>
</dbReference>
<feature type="transmembrane region" description="Helical" evidence="5">
    <location>
        <begin position="204"/>
        <end position="224"/>
    </location>
</feature>
<reference evidence="6 7" key="1">
    <citation type="journal article" date="2008" name="Int. J. Syst. Evol. Microbiol.">
        <title>Tessaracoccus flavescens sp. nov., isolated from marine sediment.</title>
        <authorList>
            <person name="Lee D.W."/>
            <person name="Lee S.D."/>
        </authorList>
    </citation>
    <scope>NUCLEOTIDE SEQUENCE [LARGE SCALE GENOMIC DNA]</scope>
    <source>
        <strain evidence="6 7">T21</strain>
    </source>
</reference>
<feature type="transmembrane region" description="Helical" evidence="5">
    <location>
        <begin position="262"/>
        <end position="284"/>
    </location>
</feature>
<dbReference type="Proteomes" id="UP001244136">
    <property type="component" value="Chromosome"/>
</dbReference>
<name>A0ABY8PUG7_9ACTN</name>
<evidence type="ECO:0000256" key="5">
    <source>
        <dbReference type="SAM" id="Phobius"/>
    </source>
</evidence>
<gene>
    <name evidence="6" type="ORF">QH948_07490</name>
</gene>
<keyword evidence="2 5" id="KW-0812">Transmembrane</keyword>
<evidence type="ECO:0000313" key="7">
    <source>
        <dbReference type="Proteomes" id="UP001244136"/>
    </source>
</evidence>
<feature type="transmembrane region" description="Helical" evidence="5">
    <location>
        <begin position="6"/>
        <end position="25"/>
    </location>
</feature>
<keyword evidence="3 5" id="KW-1133">Transmembrane helix</keyword>
<feature type="transmembrane region" description="Helical" evidence="5">
    <location>
        <begin position="141"/>
        <end position="160"/>
    </location>
</feature>
<dbReference type="InterPro" id="IPR037185">
    <property type="entry name" value="EmrE-like"/>
</dbReference>
<evidence type="ECO:0000256" key="1">
    <source>
        <dbReference type="ARBA" id="ARBA00004141"/>
    </source>
</evidence>
<feature type="transmembrane region" description="Helical" evidence="5">
    <location>
        <begin position="82"/>
        <end position="98"/>
    </location>
</feature>
<dbReference type="InterPro" id="IPR008521">
    <property type="entry name" value="Mg_trans_NIPA"/>
</dbReference>